<comment type="caution">
    <text evidence="1">The sequence shown here is derived from an EMBL/GenBank/DDBJ whole genome shotgun (WGS) entry which is preliminary data.</text>
</comment>
<gene>
    <name evidence="1" type="ORF">BXP70_08195</name>
</gene>
<accession>A0A243WG49</accession>
<evidence type="ECO:0000313" key="2">
    <source>
        <dbReference type="Proteomes" id="UP000194873"/>
    </source>
</evidence>
<protein>
    <recommendedName>
        <fullName evidence="3">Lipoprotein</fullName>
    </recommendedName>
</protein>
<sequence>MRGGFVGASLLALAMTACKTETEPGLEAGTEYYPVEVGTYRTYNVIDSTWNNNVIGVTRFQFRERVAESFTDAAGQLAYRVVRSKRNATTDAWQDDSVMLVNPSVQTVLLTRNNRRTVELVFPVQEGTSWNRDAYNTLDTVTFQNRSYKRAGQPFDITTSGKTLHYEQTVTTEDSGVNSYGQIIDDGIRQVAKYRQVYARDMGLVYRVRRRYQYCPASGNCSPNKAYIYLGRVRSETLVESGRL</sequence>
<reference evidence="1 2" key="1">
    <citation type="submission" date="2017-01" db="EMBL/GenBank/DDBJ databases">
        <title>A new Hymenobacter.</title>
        <authorList>
            <person name="Liang Y."/>
            <person name="Feng F."/>
        </authorList>
    </citation>
    <scope>NUCLEOTIDE SEQUENCE [LARGE SCALE GENOMIC DNA]</scope>
    <source>
        <strain evidence="1">MIMBbqt21</strain>
    </source>
</reference>
<dbReference type="AlphaFoldDB" id="A0A243WG49"/>
<dbReference type="EMBL" id="MTSE01000003">
    <property type="protein sequence ID" value="OUJ74731.1"/>
    <property type="molecule type" value="Genomic_DNA"/>
</dbReference>
<dbReference type="PROSITE" id="PS51257">
    <property type="entry name" value="PROKAR_LIPOPROTEIN"/>
    <property type="match status" value="1"/>
</dbReference>
<dbReference type="Proteomes" id="UP000194873">
    <property type="component" value="Unassembled WGS sequence"/>
</dbReference>
<name>A0A243WG49_9BACT</name>
<evidence type="ECO:0008006" key="3">
    <source>
        <dbReference type="Google" id="ProtNLM"/>
    </source>
</evidence>
<evidence type="ECO:0000313" key="1">
    <source>
        <dbReference type="EMBL" id="OUJ74731.1"/>
    </source>
</evidence>
<organism evidence="1 2">
    <name type="scientific">Hymenobacter crusticola</name>
    <dbReference type="NCBI Taxonomy" id="1770526"/>
    <lineage>
        <taxon>Bacteria</taxon>
        <taxon>Pseudomonadati</taxon>
        <taxon>Bacteroidota</taxon>
        <taxon>Cytophagia</taxon>
        <taxon>Cytophagales</taxon>
        <taxon>Hymenobacteraceae</taxon>
        <taxon>Hymenobacter</taxon>
    </lineage>
</organism>
<proteinExistence type="predicted"/>
<keyword evidence="2" id="KW-1185">Reference proteome</keyword>